<dbReference type="AlphaFoldDB" id="A0A3M0IEF9"/>
<evidence type="ECO:0000313" key="3">
    <source>
        <dbReference type="Proteomes" id="UP000270471"/>
    </source>
</evidence>
<reference evidence="2 3" key="1">
    <citation type="submission" date="2017-11" db="EMBL/GenBank/DDBJ databases">
        <title>Draft genome of actinobacteria isolated from guarana (Paullinia cupana (Mart.) Ducke.</title>
        <authorList>
            <person name="Siqueira K.A."/>
            <person name="Liotti R.G."/>
            <person name="Mendes T.A.O."/>
            <person name="Soares M.A."/>
        </authorList>
    </citation>
    <scope>NUCLEOTIDE SEQUENCE [LARGE SCALE GENOMIC DNA]</scope>
    <source>
        <strain evidence="2 3">193</strain>
    </source>
</reference>
<dbReference type="InterPro" id="IPR013830">
    <property type="entry name" value="SGNH_hydro"/>
</dbReference>
<sequence length="135" mass="14669">MVAGTNDALRLRRPGAFRRDAESLIRDVRLRLGEEVPLVFAGLPRIDGLAALPRRLRLPMSFYVRLLDHKLKTAATRGAAVFHLPSGGPPDLPGDWLAADRFHPSPAGYRAWGRVLASRLATLTETACPPPAADA</sequence>
<accession>A0A3M0IEF9</accession>
<organism evidence="2 3">
    <name type="scientific">Streptomyces shenzhenensis</name>
    <dbReference type="NCBI Taxonomy" id="943815"/>
    <lineage>
        <taxon>Bacteria</taxon>
        <taxon>Bacillati</taxon>
        <taxon>Actinomycetota</taxon>
        <taxon>Actinomycetes</taxon>
        <taxon>Kitasatosporales</taxon>
        <taxon>Streptomycetaceae</taxon>
        <taxon>Streptomyces</taxon>
    </lineage>
</organism>
<evidence type="ECO:0000259" key="1">
    <source>
        <dbReference type="Pfam" id="PF13472"/>
    </source>
</evidence>
<dbReference type="Proteomes" id="UP000270471">
    <property type="component" value="Unassembled WGS sequence"/>
</dbReference>
<gene>
    <name evidence="2" type="ORF">CTZ28_09380</name>
</gene>
<feature type="domain" description="SGNH hydrolase-type esterase" evidence="1">
    <location>
        <begin position="3"/>
        <end position="111"/>
    </location>
</feature>
<evidence type="ECO:0000313" key="2">
    <source>
        <dbReference type="EMBL" id="RMB86440.1"/>
    </source>
</evidence>
<dbReference type="Gene3D" id="3.40.50.1110">
    <property type="entry name" value="SGNH hydrolase"/>
    <property type="match status" value="1"/>
</dbReference>
<dbReference type="SUPFAM" id="SSF52266">
    <property type="entry name" value="SGNH hydrolase"/>
    <property type="match status" value="1"/>
</dbReference>
<dbReference type="EMBL" id="PENI01000004">
    <property type="protein sequence ID" value="RMB86440.1"/>
    <property type="molecule type" value="Genomic_DNA"/>
</dbReference>
<protein>
    <recommendedName>
        <fullName evidence="1">SGNH hydrolase-type esterase domain-containing protein</fullName>
    </recommendedName>
</protein>
<dbReference type="InterPro" id="IPR036514">
    <property type="entry name" value="SGNH_hydro_sf"/>
</dbReference>
<comment type="caution">
    <text evidence="2">The sequence shown here is derived from an EMBL/GenBank/DDBJ whole genome shotgun (WGS) entry which is preliminary data.</text>
</comment>
<proteinExistence type="predicted"/>
<keyword evidence="3" id="KW-1185">Reference proteome</keyword>
<dbReference type="Pfam" id="PF13472">
    <property type="entry name" value="Lipase_GDSL_2"/>
    <property type="match status" value="1"/>
</dbReference>
<name>A0A3M0IEF9_9ACTN</name>